<evidence type="ECO:0000313" key="1">
    <source>
        <dbReference type="EMBL" id="GIY73641.1"/>
    </source>
</evidence>
<accession>A0AAV4VT74</accession>
<organism evidence="1 2">
    <name type="scientific">Caerostris extrusa</name>
    <name type="common">Bark spider</name>
    <name type="synonym">Caerostris bankana</name>
    <dbReference type="NCBI Taxonomy" id="172846"/>
    <lineage>
        <taxon>Eukaryota</taxon>
        <taxon>Metazoa</taxon>
        <taxon>Ecdysozoa</taxon>
        <taxon>Arthropoda</taxon>
        <taxon>Chelicerata</taxon>
        <taxon>Arachnida</taxon>
        <taxon>Araneae</taxon>
        <taxon>Araneomorphae</taxon>
        <taxon>Entelegynae</taxon>
        <taxon>Araneoidea</taxon>
        <taxon>Araneidae</taxon>
        <taxon>Caerostris</taxon>
    </lineage>
</organism>
<dbReference type="EMBL" id="BPLR01015112">
    <property type="protein sequence ID" value="GIY73641.1"/>
    <property type="molecule type" value="Genomic_DNA"/>
</dbReference>
<proteinExistence type="predicted"/>
<evidence type="ECO:0000313" key="2">
    <source>
        <dbReference type="Proteomes" id="UP001054945"/>
    </source>
</evidence>
<comment type="caution">
    <text evidence="1">The sequence shown here is derived from an EMBL/GenBank/DDBJ whole genome shotgun (WGS) entry which is preliminary data.</text>
</comment>
<sequence length="167" mass="19172">METYFLNCLEHQSHRIRNKNSPCTANYALHFLDEPNGNGKMLRIENSTSGYLQKMSSEVFVPCLQSLRPKILLSRVLKCKKPVWKGKKDKTNVHFLSATSLRFTPLREQTRMENLISRLFRTSVTQNSKQNSPCTANYALYSLDEPNGNGKSFEPKILLLAISKNEF</sequence>
<protein>
    <submittedName>
        <fullName evidence="1">Uncharacterized protein</fullName>
    </submittedName>
</protein>
<dbReference type="Proteomes" id="UP001054945">
    <property type="component" value="Unassembled WGS sequence"/>
</dbReference>
<name>A0AAV4VT74_CAEEX</name>
<dbReference type="AlphaFoldDB" id="A0AAV4VT74"/>
<reference evidence="1 2" key="1">
    <citation type="submission" date="2021-06" db="EMBL/GenBank/DDBJ databases">
        <title>Caerostris extrusa draft genome.</title>
        <authorList>
            <person name="Kono N."/>
            <person name="Arakawa K."/>
        </authorList>
    </citation>
    <scope>NUCLEOTIDE SEQUENCE [LARGE SCALE GENOMIC DNA]</scope>
</reference>
<keyword evidence="2" id="KW-1185">Reference proteome</keyword>
<gene>
    <name evidence="1" type="ORF">CEXT_743251</name>
</gene>